<evidence type="ECO:0000256" key="8">
    <source>
        <dbReference type="ARBA" id="ARBA00022737"/>
    </source>
</evidence>
<evidence type="ECO:0000259" key="19">
    <source>
        <dbReference type="PROSITE" id="PS01180"/>
    </source>
</evidence>
<dbReference type="SUPFAM" id="SSF56436">
    <property type="entry name" value="C-type lectin-like"/>
    <property type="match status" value="1"/>
</dbReference>
<dbReference type="InterPro" id="IPR001759">
    <property type="entry name" value="PTX_dom"/>
</dbReference>
<dbReference type="SMART" id="SM00034">
    <property type="entry name" value="CLECT"/>
    <property type="match status" value="1"/>
</dbReference>
<feature type="domain" description="EGF-like" evidence="20">
    <location>
        <begin position="1941"/>
        <end position="1977"/>
    </location>
</feature>
<dbReference type="SMART" id="SM00032">
    <property type="entry name" value="CCP"/>
    <property type="match status" value="9"/>
</dbReference>
<dbReference type="InterPro" id="IPR013320">
    <property type="entry name" value="ConA-like_dom_sf"/>
</dbReference>
<dbReference type="GO" id="GO:0030097">
    <property type="term" value="P:hemopoiesis"/>
    <property type="evidence" value="ECO:0007669"/>
    <property type="project" value="UniProtKB-ARBA"/>
</dbReference>
<dbReference type="PROSITE" id="PS50068">
    <property type="entry name" value="LDLRA_2"/>
    <property type="match status" value="1"/>
</dbReference>
<feature type="disulfide bond" evidence="14">
    <location>
        <begin position="1852"/>
        <end position="1861"/>
    </location>
</feature>
<dbReference type="CDD" id="cd00112">
    <property type="entry name" value="LDLa"/>
    <property type="match status" value="1"/>
</dbReference>
<dbReference type="PANTHER" id="PTHR12916">
    <property type="entry name" value="CYTOCHROME C OXIDASE POLYPEPTIDE VIC-2"/>
    <property type="match status" value="1"/>
</dbReference>
<dbReference type="FunFam" id="2.10.25.10:FF:000014">
    <property type="entry name" value="Latent-transforming growth factor beta-binding protein 3"/>
    <property type="match status" value="1"/>
</dbReference>
<feature type="domain" description="Sushi" evidence="23">
    <location>
        <begin position="938"/>
        <end position="1003"/>
    </location>
</feature>
<feature type="disulfide bond" evidence="14">
    <location>
        <begin position="1967"/>
        <end position="1976"/>
    </location>
</feature>
<dbReference type="Pfam" id="PF13385">
    <property type="entry name" value="Laminin_G_3"/>
    <property type="match status" value="1"/>
</dbReference>
<evidence type="ECO:0000259" key="20">
    <source>
        <dbReference type="PROSITE" id="PS50026"/>
    </source>
</evidence>
<feature type="domain" description="EGF-like" evidence="20">
    <location>
        <begin position="2017"/>
        <end position="2053"/>
    </location>
</feature>
<keyword evidence="16" id="KW-0768">Sushi</keyword>
<dbReference type="SMART" id="SM00192">
    <property type="entry name" value="LDLa"/>
    <property type="match status" value="1"/>
</dbReference>
<evidence type="ECO:0000256" key="4">
    <source>
        <dbReference type="ARBA" id="ARBA00022525"/>
    </source>
</evidence>
<dbReference type="Pfam" id="PF07645">
    <property type="entry name" value="EGF_CA"/>
    <property type="match status" value="3"/>
</dbReference>
<dbReference type="Proteomes" id="UP000838412">
    <property type="component" value="Chromosome 15"/>
</dbReference>
<dbReference type="GO" id="GO:0007219">
    <property type="term" value="P:Notch signaling pathway"/>
    <property type="evidence" value="ECO:0007669"/>
    <property type="project" value="TreeGrafter"/>
</dbReference>
<dbReference type="PROSITE" id="PS50923">
    <property type="entry name" value="SUSHI"/>
    <property type="match status" value="7"/>
</dbReference>
<feature type="domain" description="EGF-like" evidence="20">
    <location>
        <begin position="2055"/>
        <end position="2091"/>
    </location>
</feature>
<dbReference type="FunFam" id="2.10.25.10:FF:000391">
    <property type="entry name" value="Weary, isoform C"/>
    <property type="match status" value="1"/>
</dbReference>
<keyword evidence="5 14" id="KW-0245">EGF-like domain</keyword>
<keyword evidence="25" id="KW-1185">Reference proteome</keyword>
<dbReference type="SUPFAM" id="SSF57424">
    <property type="entry name" value="LDL receptor-like module"/>
    <property type="match status" value="1"/>
</dbReference>
<feature type="disulfide bond" evidence="14">
    <location>
        <begin position="2178"/>
        <end position="2195"/>
    </location>
</feature>
<dbReference type="SUPFAM" id="SSF49899">
    <property type="entry name" value="Concanavalin A-like lectins/glucanases"/>
    <property type="match status" value="1"/>
</dbReference>
<evidence type="ECO:0000256" key="1">
    <source>
        <dbReference type="ARBA" id="ARBA00004251"/>
    </source>
</evidence>
<evidence type="ECO:0000313" key="25">
    <source>
        <dbReference type="Proteomes" id="UP000838412"/>
    </source>
</evidence>
<dbReference type="SUPFAM" id="SSF57184">
    <property type="entry name" value="Growth factor receptor domain"/>
    <property type="match status" value="4"/>
</dbReference>
<reference evidence="24" key="1">
    <citation type="submission" date="2022-01" db="EMBL/GenBank/DDBJ databases">
        <authorList>
            <person name="Braso-Vives M."/>
        </authorList>
    </citation>
    <scope>NUCLEOTIDE SEQUENCE</scope>
</reference>
<dbReference type="PROSITE" id="PS00022">
    <property type="entry name" value="EGF_1"/>
    <property type="match status" value="15"/>
</dbReference>
<evidence type="ECO:0000259" key="23">
    <source>
        <dbReference type="PROSITE" id="PS50923"/>
    </source>
</evidence>
<evidence type="ECO:0000256" key="3">
    <source>
        <dbReference type="ARBA" id="ARBA00022475"/>
    </source>
</evidence>
<evidence type="ECO:0000256" key="2">
    <source>
        <dbReference type="ARBA" id="ARBA00004613"/>
    </source>
</evidence>
<dbReference type="SMART" id="SM01411">
    <property type="entry name" value="Ephrin_rec_like"/>
    <property type="match status" value="6"/>
</dbReference>
<feature type="disulfide bond" evidence="14">
    <location>
        <begin position="1814"/>
        <end position="1823"/>
    </location>
</feature>
<organism evidence="24 25">
    <name type="scientific">Branchiostoma lanceolatum</name>
    <name type="common">Common lancelet</name>
    <name type="synonym">Amphioxus lanceolatum</name>
    <dbReference type="NCBI Taxonomy" id="7740"/>
    <lineage>
        <taxon>Eukaryota</taxon>
        <taxon>Metazoa</taxon>
        <taxon>Chordata</taxon>
        <taxon>Cephalochordata</taxon>
        <taxon>Leptocardii</taxon>
        <taxon>Amphioxiformes</taxon>
        <taxon>Branchiostomatidae</taxon>
        <taxon>Branchiostoma</taxon>
    </lineage>
</organism>
<evidence type="ECO:0000256" key="16">
    <source>
        <dbReference type="PROSITE-ProRule" id="PRU00302"/>
    </source>
</evidence>
<protein>
    <submittedName>
        <fullName evidence="24">NOTCH1 protein</fullName>
    </submittedName>
</protein>
<evidence type="ECO:0000259" key="22">
    <source>
        <dbReference type="PROSITE" id="PS50825"/>
    </source>
</evidence>
<dbReference type="InterPro" id="IPR001304">
    <property type="entry name" value="C-type_lectin-like"/>
</dbReference>
<dbReference type="GO" id="GO:0005112">
    <property type="term" value="F:Notch binding"/>
    <property type="evidence" value="ECO:0007669"/>
    <property type="project" value="TreeGrafter"/>
</dbReference>
<feature type="domain" description="Sushi" evidence="23">
    <location>
        <begin position="645"/>
        <end position="709"/>
    </location>
</feature>
<keyword evidence="10 17" id="KW-1133">Transmembrane helix</keyword>
<dbReference type="FunFam" id="2.10.25.10:FF:000066">
    <property type="entry name" value="FAT atypical cadherin 4"/>
    <property type="match status" value="1"/>
</dbReference>
<feature type="disulfide bond" evidence="16">
    <location>
        <begin position="881"/>
        <end position="924"/>
    </location>
</feature>
<dbReference type="GO" id="GO:0048646">
    <property type="term" value="P:anatomical structure formation involved in morphogenesis"/>
    <property type="evidence" value="ECO:0007669"/>
    <property type="project" value="UniProtKB-ARBA"/>
</dbReference>
<feature type="domain" description="EGF-like" evidence="20">
    <location>
        <begin position="2209"/>
        <end position="2248"/>
    </location>
</feature>
<dbReference type="InterPro" id="IPR016186">
    <property type="entry name" value="C-type_lectin-like/link_sf"/>
</dbReference>
<feature type="transmembrane region" description="Helical" evidence="17">
    <location>
        <begin position="3016"/>
        <end position="3041"/>
    </location>
</feature>
<dbReference type="InterPro" id="IPR002172">
    <property type="entry name" value="LDrepeatLR_classA_rpt"/>
</dbReference>
<comment type="caution">
    <text evidence="14">Lacks conserved residue(s) required for the propagation of feature annotation.</text>
</comment>
<dbReference type="Pfam" id="PF02494">
    <property type="entry name" value="HYR"/>
    <property type="match status" value="2"/>
</dbReference>
<keyword evidence="13" id="KW-0325">Glycoprotein</keyword>
<feature type="disulfide bond" evidence="14">
    <location>
        <begin position="2043"/>
        <end position="2052"/>
    </location>
</feature>
<feature type="domain" description="HYR" evidence="22">
    <location>
        <begin position="2472"/>
        <end position="2551"/>
    </location>
</feature>
<feature type="disulfide bond" evidence="14">
    <location>
        <begin position="2081"/>
        <end position="2090"/>
    </location>
</feature>
<dbReference type="PROSITE" id="PS01187">
    <property type="entry name" value="EGF_CA"/>
    <property type="match status" value="5"/>
</dbReference>
<feature type="domain" description="EGF-like" evidence="20">
    <location>
        <begin position="1787"/>
        <end position="1824"/>
    </location>
</feature>
<dbReference type="InterPro" id="IPR000742">
    <property type="entry name" value="EGF"/>
</dbReference>
<dbReference type="InterPro" id="IPR000436">
    <property type="entry name" value="Sushi_SCR_CCP_dom"/>
</dbReference>
<dbReference type="InterPro" id="IPR003410">
    <property type="entry name" value="HYR_dom"/>
</dbReference>
<dbReference type="CDD" id="cd00054">
    <property type="entry name" value="EGF_CA"/>
    <property type="match status" value="16"/>
</dbReference>
<dbReference type="GO" id="GO:0009952">
    <property type="term" value="P:anterior/posterior pattern specification"/>
    <property type="evidence" value="ECO:0007669"/>
    <property type="project" value="UniProtKB-ARBA"/>
</dbReference>
<feature type="disulfide bond" evidence="15">
    <location>
        <begin position="165"/>
        <end position="183"/>
    </location>
</feature>
<evidence type="ECO:0000256" key="12">
    <source>
        <dbReference type="ARBA" id="ARBA00023157"/>
    </source>
</evidence>
<dbReference type="GO" id="GO:0035282">
    <property type="term" value="P:segmentation"/>
    <property type="evidence" value="ECO:0007669"/>
    <property type="project" value="UniProtKB-ARBA"/>
</dbReference>
<evidence type="ECO:0000256" key="5">
    <source>
        <dbReference type="ARBA" id="ARBA00022536"/>
    </source>
</evidence>
<keyword evidence="11 17" id="KW-0472">Membrane</keyword>
<evidence type="ECO:0000256" key="11">
    <source>
        <dbReference type="ARBA" id="ARBA00023136"/>
    </source>
</evidence>
<evidence type="ECO:0000256" key="9">
    <source>
        <dbReference type="ARBA" id="ARBA00022837"/>
    </source>
</evidence>
<dbReference type="SUPFAM" id="SSF57535">
    <property type="entry name" value="Complement control module/SCR domain"/>
    <property type="match status" value="7"/>
</dbReference>
<dbReference type="SMART" id="SM00042">
    <property type="entry name" value="CUB"/>
    <property type="match status" value="2"/>
</dbReference>
<feature type="domain" description="EGF-like" evidence="20">
    <location>
        <begin position="1864"/>
        <end position="1901"/>
    </location>
</feature>
<dbReference type="PRINTS" id="PR00010">
    <property type="entry name" value="EGFBLOOD"/>
</dbReference>
<dbReference type="FunFam" id="2.10.25.10:FF:000143">
    <property type="entry name" value="Protein crumbs 1"/>
    <property type="match status" value="2"/>
</dbReference>
<sequence>MLSFQSASRCLWPCVVLVSVLCRSTAQFPRLPDPNAGKYNCPEGWTYNTGSCYRLLNITLSRNNAEDACARYGATLADLKGYGDTRFISRLASQAGADVTEVWIGYDLDKSDSRYAGQWAPNQPDPGLSCTSVNIQEAQWYTRPCQTSLFGVCKADACLKGQFRCVSGRCVPAAARCDGAADCDDGTDEVNCASCGGTVTGMSGTIQSPGYPQEYNTSLDCLWIIQTEEGQRLNLTFKDFELEDELDTLTISSRPFREETSRLLSGDTSSPDSIVVSSNIALVRLRTDWNGAARGFQLDWQAFEVAGCGGQLSVSPEVAIDFPAAPGLDCEWVLSAPAGDVITLTLQNGRLAGRSSYVEIFDGESAVAPSLGKFGTGSVSGIITSTSNKMAVKMITSNDDTEQQGLMAKAVTGCQATLSDVVYGQISIGADPYKSEVNCTYTVQSSQSQPLLLSPKGIDEGDVLQVKADDGSPVNYNNNNLPSSIRAEDGSFQINFFSTGNPLMATVSVDCPDPQTLLRSSTEPVTIIGNNTEYGATARLRCSDGYVSDHFSGSLPLQCKSGGVWKEVGNAKLMDLAIPDGLCKPLDCGEPPVIPQGYYIKSGGTMFKSSVTYICFSSELMLIGDSNITCLESGQWSQPPLCQAPACPLTVRDGTLMVERGDQRGDQFSTGTVVEVECDPGFEPNGTDESFCQRGIWKHNKGSAPQCKRRKCATPAIENLNVNPVDEYHTGDTVVFNCSTGYSFNSTENLTLTCHNNGFFTGSFANCTDVDECAAGRHQCSDNTVCVNTDGGYWCQCLPGYSKDQLMDRMCVDIDECAVNNGGCGDTCTNFAGGYNCTCTRPGYQLFTFNRQYGVNVREGETGYDVTDVLRFNQSCVPVPCRPLPNLTNGFYNDFKSGSYFYGDNITYHCEKGFMMTGDPTFTCGVETEDDLPSCNVAICPTPDTIMNGTASAPMRPAYGSNVTYMCDEGFVLVGSGVRYCDNIGTGDNVTYGLTGVQPMCRLVDCWSLALPPGGVLVNSSSANTTYGSVWTVGCLPGFQVQGDQQHVCQANGRWSGAATRCIPTSCSDPGTPAGGQQDMDNYDVGTVLTFSCNRTGYGPSHSRGLLCHLPEAAVDPVFNDTIPECVDVEPPDFGDSCPQQISVDLGPNGFLPTVFYKPNATDNSGEQIQVISDPPGFFGIDLLPNDTDVLMFKAMDTSNRTSVCAIQLVVNDIVPPTIECPTSHVIPSNGSPTTLTFPAAIAADNVQVARIIYKPAAGGLIRYGEDVQVEATAYDASNNSASCVFTVQAKAPACSENSLDVPESVQKNYMGFVQVDNVYKYEVSCPQSMTFVEGDIDETTQTYTCTVDDGWQIEGRTASYVPGCTAKSAADQQMGFMVTMATTNGNIPSTCTSHYQTSVSNHNVNDNLEANLQQKCRQIPVPDVTVLLTGHSLNVQQSDLTINFTVRVSPNSENTPEDHVISCLTSLRNTIAGVPGAEVPDPNTSYRYRDWLDNVQSGSVGGTQCPSLTRAAAPAVAPEYMRDGDSQSAAVCSLGESPVSGFCLPCTPGTYQAVLNGPCVSCPAGSYQNVSRAISCNTCPPDTWTARPNSWSKDACIDMCPEGQYSTTRVSPCNSCPRGTYAHQRGTESCADCPDGTSTTQAGEKSRDVCTAMCPAGSFAIQGVQPHCQLCPKNFYQPMEGATACRRCPGGNITRTTGATSPGDCMDYDWCESPPTPCQNGGQCVDRRNGYTCTCAPGYLGDYCEIQRSFCQSVPCYNGGICQDKINGYNCTCPAGFGGQQCEDDLEDACAGSNPCLNGGKCRDLSNGLACVCVSGYTGDRCEQQTDECSSDPCLNGGTCTDELNGYTCQCAEGYRGSSCQLDQDACLSRPCQNGGRCWNLPGPGFMCNCTTGFEGQLCEVDINECAASPCQNGAQCVDGKDGYKCLCKAGWYGDKCQNNTDDCMPNPCLNNGTCVDSIQGYKCQCLPGYGGSLCQMDIDDCEENTCRNGARCIDRINEYSCNCTEGWTGTFCDDDVDDCITATCLNGGTCRDGVNGYTCDCPSGYTGNNCSIDVDECESSPCLYNSTCVDGINSYTCNCSAGYKGDDCSVNIPDCGEQTCSNDGTCVDLVPGFTCSCAVGWTGPTCTQQYQYCQTVQCRNGGTCTSQNGRHNCSCPDGFYGELCQFTASLCRPNPCQNNGKCTPGSSGNSYTCQCRGPFTGDNCEIGSQSCAGSGTVCLNGGTCEDDGAGVATCRCTDFYYGKTCHKEKSADFDVLFSGEEATTVAPVAVPVQKEWTACSWVRFSGPQQERTGAVMTLLDYDEGTGQPGTALAQFTDTGVKLPGGTYTYNSTIVDGKWHHLCTAQDKETGVWKATQNGETFASGTAVESNPPSQTFGNRVQAVLGDFNDTTPPYFRGEITQANMWNETLTDQRIQNLWESKESAVGTAVPWVAFDDPGVTKGSLQVPRPSLGGSPSCPRGLTGSACQSVIDKTAPSVTSCPGTTTVNTDTVLADGLSWPQPEFDEANLRIQASHRKNQTFTWGTYPVSYLATDSSNNSAVCSFNLHVTPGRCEELAAPKNGQADCQRWSGGLACNVSCNPGYGFSQPTKPFYTCGPEGLYDVNQPNVPFQPPNCARASEADTGIQFVRLNFDNVPCTPTNQRDVLYKVATKLDELHRTYNICAPFNSSSGLNNTFSNVSCDVTRLHAVCKSDIQGILQQQGISRAKRQTSGVSTTGSLPVQGPNVTAALDSLKDPASLTQLGADPNTAVLTAGLSCPLGQVLQNSACVECSIGTYYSTGVCLSCPKGTYNDDEAQLACKTCPTGKTTATTGATASAQCIVTCQTGSYWNGSSCVACARGTYQDGTGQLSCKSCLAFNQGTTASPGATSSSDCLACPVGEELKPDGSCQPCPKNSYRENQNLAACTLCPSGFLTISSGSSKASDCYQDINECTAGTVDPCLNHNGVCQDQPQGYRCTCNPGFVNDGETRCKDACDGYCQRGTCSKTSTQQPVCTCPRGFHGTTCDRRRTLTSGEIIGIVLGAIAALVLLVVLLYCCIKWLNTKGKEARKTPYGVGESNSDLMYGKQMQVEDFVSKTGSVRHSYAPPPGVLGYSNGSMRGSRLSLASTGTFGVYNPSMQPDSYSTLRGGVPQEPGVYNPMMKRAGSVSSLRAGSVSSLPREAYGYSANPMAPANYAKSLPYDRRSMTGSLRASSVVDFSL</sequence>
<feature type="disulfide bond" evidence="16">
    <location>
        <begin position="615"/>
        <end position="642"/>
    </location>
</feature>
<keyword evidence="6 17" id="KW-0812">Transmembrane</keyword>
<feature type="disulfide bond" evidence="14">
    <location>
        <begin position="2119"/>
        <end position="2128"/>
    </location>
</feature>
<dbReference type="InterPro" id="IPR000152">
    <property type="entry name" value="EGF-type_Asp/Asn_hydroxyl_site"/>
</dbReference>
<dbReference type="Pfam" id="PF07699">
    <property type="entry name" value="Ephrin_rec_like"/>
    <property type="match status" value="6"/>
</dbReference>
<dbReference type="Pfam" id="PF12661">
    <property type="entry name" value="hEGF"/>
    <property type="match status" value="2"/>
</dbReference>
<feature type="domain" description="Sushi" evidence="23">
    <location>
        <begin position="710"/>
        <end position="769"/>
    </location>
</feature>
<dbReference type="SMART" id="SM00179">
    <property type="entry name" value="EGF_CA"/>
    <property type="match status" value="16"/>
</dbReference>
<dbReference type="Gene3D" id="3.10.100.10">
    <property type="entry name" value="Mannose-Binding Protein A, subunit A"/>
    <property type="match status" value="1"/>
</dbReference>
<dbReference type="InterPro" id="IPR009030">
    <property type="entry name" value="Growth_fac_rcpt_cys_sf"/>
</dbReference>
<keyword evidence="12 14" id="KW-1015">Disulfide bond</keyword>
<feature type="disulfide bond" evidence="14">
    <location>
        <begin position="2197"/>
        <end position="2206"/>
    </location>
</feature>
<keyword evidence="9" id="KW-0106">Calcium</keyword>
<dbReference type="GO" id="GO:0019904">
    <property type="term" value="F:protein domain specific binding"/>
    <property type="evidence" value="ECO:0007669"/>
    <property type="project" value="UniProtKB-ARBA"/>
</dbReference>
<feature type="disulfide bond" evidence="14">
    <location>
        <begin position="1736"/>
        <end position="1745"/>
    </location>
</feature>
<dbReference type="Gene3D" id="2.10.25.10">
    <property type="entry name" value="Laminin"/>
    <property type="match status" value="17"/>
</dbReference>
<dbReference type="PROSITE" id="PS50825">
    <property type="entry name" value="HYR"/>
    <property type="match status" value="2"/>
</dbReference>
<dbReference type="PANTHER" id="PTHR12916:SF13">
    <property type="entry name" value="SUSHI, VON WILLEBRAND FACTOR TYPE A, EGF AND PENTRAXIN DOMAIN-CONTAINING PROTEIN 1-LIKE"/>
    <property type="match status" value="1"/>
</dbReference>
<dbReference type="FunFam" id="2.10.25.10:FF:000045">
    <property type="entry name" value="Slit guidance ligand 2"/>
    <property type="match status" value="2"/>
</dbReference>
<dbReference type="SUPFAM" id="SSF57196">
    <property type="entry name" value="EGF/Laminin"/>
    <property type="match status" value="10"/>
</dbReference>
<feature type="disulfide bond" evidence="16">
    <location>
        <begin position="1035"/>
        <end position="1062"/>
    </location>
</feature>
<feature type="domain" description="EGF-like" evidence="20">
    <location>
        <begin position="2093"/>
        <end position="2129"/>
    </location>
</feature>
<feature type="disulfide bond" evidence="14">
    <location>
        <begin position="2157"/>
        <end position="2166"/>
    </location>
</feature>
<dbReference type="FunFam" id="2.10.25.10:FF:000012">
    <property type="entry name" value="Delta-like protein"/>
    <property type="match status" value="1"/>
</dbReference>
<evidence type="ECO:0000256" key="14">
    <source>
        <dbReference type="PROSITE-ProRule" id="PRU00076"/>
    </source>
</evidence>
<dbReference type="GO" id="GO:0005509">
    <property type="term" value="F:calcium ion binding"/>
    <property type="evidence" value="ECO:0007669"/>
    <property type="project" value="InterPro"/>
</dbReference>
<feature type="domain" description="EGF-like" evidence="20">
    <location>
        <begin position="2973"/>
        <end position="3006"/>
    </location>
</feature>
<dbReference type="InterPro" id="IPR018097">
    <property type="entry name" value="EGF_Ca-bd_CS"/>
</dbReference>
<dbReference type="Pfam" id="PF00084">
    <property type="entry name" value="Sushi"/>
    <property type="match status" value="6"/>
</dbReference>
<feature type="disulfide bond" evidence="14">
    <location>
        <begin position="1929"/>
        <end position="1938"/>
    </location>
</feature>
<dbReference type="Pfam" id="PF00431">
    <property type="entry name" value="CUB"/>
    <property type="match status" value="2"/>
</dbReference>
<dbReference type="PROSITE" id="PS00010">
    <property type="entry name" value="ASX_HYDROXYL"/>
    <property type="match status" value="11"/>
</dbReference>
<dbReference type="EMBL" id="OV696700">
    <property type="protein sequence ID" value="CAH1246710.1"/>
    <property type="molecule type" value="Genomic_DNA"/>
</dbReference>
<dbReference type="Gene3D" id="2.10.50.10">
    <property type="entry name" value="Tumor Necrosis Factor Receptor, subunit A, domain 2"/>
    <property type="match status" value="4"/>
</dbReference>
<feature type="domain" description="EGF-like" evidence="20">
    <location>
        <begin position="769"/>
        <end position="807"/>
    </location>
</feature>
<feature type="domain" description="CUB" evidence="19">
    <location>
        <begin position="308"/>
        <end position="413"/>
    </location>
</feature>
<gene>
    <name evidence="24" type="primary">NOTCH1</name>
    <name evidence="24" type="ORF">BLAG_LOCUS8644</name>
</gene>
<feature type="disulfide bond" evidence="15">
    <location>
        <begin position="177"/>
        <end position="192"/>
    </location>
</feature>
<feature type="disulfide bond" evidence="14">
    <location>
        <begin position="2005"/>
        <end position="2014"/>
    </location>
</feature>
<evidence type="ECO:0000256" key="15">
    <source>
        <dbReference type="PROSITE-ProRule" id="PRU00124"/>
    </source>
</evidence>
<dbReference type="Pfam" id="PF00008">
    <property type="entry name" value="EGF"/>
    <property type="match status" value="10"/>
</dbReference>
<evidence type="ECO:0000256" key="17">
    <source>
        <dbReference type="SAM" id="Phobius"/>
    </source>
</evidence>
<dbReference type="InterPro" id="IPR001368">
    <property type="entry name" value="TNFR/NGFR_Cys_rich_reg"/>
</dbReference>
<dbReference type="OrthoDB" id="6287073at2759"/>
<dbReference type="FunFam" id="2.10.25.10:FF:000122">
    <property type="entry name" value="Protein crumbs homolog 2"/>
    <property type="match status" value="3"/>
</dbReference>
<feature type="disulfide bond" evidence="14">
    <location>
        <begin position="2238"/>
        <end position="2247"/>
    </location>
</feature>
<dbReference type="Gene3D" id="2.10.70.10">
    <property type="entry name" value="Complement Module, domain 1"/>
    <property type="match status" value="7"/>
</dbReference>
<evidence type="ECO:0000256" key="13">
    <source>
        <dbReference type="ARBA" id="ARBA00023180"/>
    </source>
</evidence>
<dbReference type="PROSITE" id="PS01186">
    <property type="entry name" value="EGF_2"/>
    <property type="match status" value="15"/>
</dbReference>
<keyword evidence="8" id="KW-0677">Repeat</keyword>
<feature type="chain" id="PRO_5035476141" evidence="18">
    <location>
        <begin position="27"/>
        <end position="3200"/>
    </location>
</feature>
<feature type="signal peptide" evidence="18">
    <location>
        <begin position="1"/>
        <end position="26"/>
    </location>
</feature>
<dbReference type="GO" id="GO:0048863">
    <property type="term" value="P:stem cell differentiation"/>
    <property type="evidence" value="ECO:0007669"/>
    <property type="project" value="UniProtKB-ARBA"/>
</dbReference>
<dbReference type="InterPro" id="IPR001881">
    <property type="entry name" value="EGF-like_Ca-bd_dom"/>
</dbReference>
<dbReference type="CDD" id="cd00041">
    <property type="entry name" value="CUB"/>
    <property type="match status" value="1"/>
</dbReference>
<dbReference type="Gene3D" id="2.60.120.200">
    <property type="match status" value="1"/>
</dbReference>
<dbReference type="CDD" id="cd00033">
    <property type="entry name" value="CCP"/>
    <property type="match status" value="5"/>
</dbReference>
<dbReference type="InterPro" id="IPR036055">
    <property type="entry name" value="LDL_receptor-like_sf"/>
</dbReference>
<dbReference type="GO" id="GO:0005886">
    <property type="term" value="C:plasma membrane"/>
    <property type="evidence" value="ECO:0007669"/>
    <property type="project" value="UniProtKB-SubCell"/>
</dbReference>
<feature type="domain" description="EGF-like" evidence="20">
    <location>
        <begin position="1748"/>
        <end position="1784"/>
    </location>
</feature>
<feature type="domain" description="EGF-like" evidence="20">
    <location>
        <begin position="1979"/>
        <end position="2015"/>
    </location>
</feature>
<feature type="domain" description="Sushi" evidence="23">
    <location>
        <begin position="879"/>
        <end position="937"/>
    </location>
</feature>
<dbReference type="InterPro" id="IPR000859">
    <property type="entry name" value="CUB_dom"/>
</dbReference>
<accession>A0A8K0EC87</accession>
<feature type="disulfide bond" evidence="14">
    <location>
        <begin position="1774"/>
        <end position="1783"/>
    </location>
</feature>
<feature type="domain" description="C-type lectin" evidence="21">
    <location>
        <begin position="48"/>
        <end position="154"/>
    </location>
</feature>
<dbReference type="GO" id="GO:0007399">
    <property type="term" value="P:nervous system development"/>
    <property type="evidence" value="ECO:0007669"/>
    <property type="project" value="UniProtKB-ARBA"/>
</dbReference>
<feature type="domain" description="EGF-like" evidence="20">
    <location>
        <begin position="2929"/>
        <end position="2972"/>
    </location>
</feature>
<dbReference type="InterPro" id="IPR016187">
    <property type="entry name" value="CTDL_fold"/>
</dbReference>
<keyword evidence="7 18" id="KW-0732">Signal</keyword>
<feature type="disulfide bond" evidence="15">
    <location>
        <begin position="158"/>
        <end position="170"/>
    </location>
</feature>
<evidence type="ECO:0000259" key="21">
    <source>
        <dbReference type="PROSITE" id="PS50041"/>
    </source>
</evidence>
<feature type="domain" description="EGF-like" evidence="20">
    <location>
        <begin position="2131"/>
        <end position="2167"/>
    </location>
</feature>
<feature type="domain" description="Sushi" evidence="23">
    <location>
        <begin position="509"/>
        <end position="585"/>
    </location>
</feature>
<keyword evidence="4" id="KW-0964">Secreted</keyword>
<comment type="subcellular location">
    <subcellularLocation>
        <location evidence="1">Cell membrane</location>
        <topology evidence="1">Single-pass type I membrane protein</topology>
    </subcellularLocation>
    <subcellularLocation>
        <location evidence="2">Secreted</location>
    </subcellularLocation>
</comment>
<evidence type="ECO:0000256" key="18">
    <source>
        <dbReference type="SAM" id="SignalP"/>
    </source>
</evidence>
<proteinExistence type="predicted"/>
<feature type="domain" description="HYR" evidence="22">
    <location>
        <begin position="1212"/>
        <end position="1292"/>
    </location>
</feature>
<dbReference type="PROSITE" id="PS01180">
    <property type="entry name" value="CUB"/>
    <property type="match status" value="2"/>
</dbReference>
<evidence type="ECO:0000256" key="7">
    <source>
        <dbReference type="ARBA" id="ARBA00022729"/>
    </source>
</evidence>
<feature type="disulfide bond" evidence="14">
    <location>
        <begin position="2996"/>
        <end position="3005"/>
    </location>
</feature>
<dbReference type="InterPro" id="IPR035914">
    <property type="entry name" value="Sperma_CUB_dom_sf"/>
</dbReference>
<feature type="domain" description="EGF-like" evidence="20">
    <location>
        <begin position="1826"/>
        <end position="1862"/>
    </location>
</feature>
<feature type="disulfide bond" evidence="14">
    <location>
        <begin position="1891"/>
        <end position="1900"/>
    </location>
</feature>
<dbReference type="FunFam" id="2.10.25.10:FF:000063">
    <property type="entry name" value="Slit guidance ligand 2"/>
    <property type="match status" value="1"/>
</dbReference>
<name>A0A8K0EC87_BRALA</name>
<feature type="domain" description="EGF-like" evidence="20">
    <location>
        <begin position="1903"/>
        <end position="1939"/>
    </location>
</feature>
<dbReference type="SMART" id="SM00159">
    <property type="entry name" value="PTX"/>
    <property type="match status" value="1"/>
</dbReference>
<dbReference type="PROSITE" id="PS50041">
    <property type="entry name" value="C_TYPE_LECTIN_2"/>
    <property type="match status" value="1"/>
</dbReference>
<dbReference type="SUPFAM" id="SSF49854">
    <property type="entry name" value="Spermadhesin, CUB domain"/>
    <property type="match status" value="2"/>
</dbReference>
<feature type="domain" description="CUB" evidence="19">
    <location>
        <begin position="195"/>
        <end position="303"/>
    </location>
</feature>
<dbReference type="SMART" id="SM00208">
    <property type="entry name" value="TNFR"/>
    <property type="match status" value="4"/>
</dbReference>
<dbReference type="InterPro" id="IPR049883">
    <property type="entry name" value="NOTCH1_EGF-like"/>
</dbReference>
<dbReference type="GO" id="GO:0005576">
    <property type="term" value="C:extracellular region"/>
    <property type="evidence" value="ECO:0007669"/>
    <property type="project" value="UniProtKB-SubCell"/>
</dbReference>
<dbReference type="SMART" id="SM00181">
    <property type="entry name" value="EGF"/>
    <property type="match status" value="19"/>
</dbReference>
<dbReference type="Gene3D" id="2.60.120.290">
    <property type="entry name" value="Spermadhesin, CUB domain"/>
    <property type="match status" value="2"/>
</dbReference>
<dbReference type="Pfam" id="PF00057">
    <property type="entry name" value="Ldl_recept_a"/>
    <property type="match status" value="1"/>
</dbReference>
<dbReference type="InterPro" id="IPR011641">
    <property type="entry name" value="Tyr-kin_ephrin_A/B_rcpt-like"/>
</dbReference>
<keyword evidence="3" id="KW-1003">Cell membrane</keyword>
<evidence type="ECO:0000313" key="24">
    <source>
        <dbReference type="EMBL" id="CAH1246710.1"/>
    </source>
</evidence>
<evidence type="ECO:0000256" key="10">
    <source>
        <dbReference type="ARBA" id="ARBA00022989"/>
    </source>
</evidence>
<evidence type="ECO:0000256" key="6">
    <source>
        <dbReference type="ARBA" id="ARBA00022692"/>
    </source>
</evidence>
<dbReference type="InterPro" id="IPR013032">
    <property type="entry name" value="EGF-like_CS"/>
</dbReference>
<dbReference type="PROSITE" id="PS50026">
    <property type="entry name" value="EGF_3"/>
    <property type="match status" value="17"/>
</dbReference>
<feature type="disulfide bond" evidence="16">
    <location>
        <begin position="1006"/>
        <end position="1049"/>
    </location>
</feature>
<feature type="domain" description="EGF-like" evidence="20">
    <location>
        <begin position="2169"/>
        <end position="2207"/>
    </location>
</feature>
<feature type="domain" description="Sushi" evidence="23">
    <location>
        <begin position="586"/>
        <end position="644"/>
    </location>
</feature>
<feature type="domain" description="EGF-like" evidence="20">
    <location>
        <begin position="1708"/>
        <end position="1746"/>
    </location>
</feature>
<dbReference type="InterPro" id="IPR035976">
    <property type="entry name" value="Sushi/SCR/CCP_sf"/>
</dbReference>
<feature type="domain" description="Sushi" evidence="23">
    <location>
        <begin position="1004"/>
        <end position="1064"/>
    </location>
</feature>